<organism evidence="1 2">
    <name type="scientific">Xenopus laevis</name>
    <name type="common">African clawed frog</name>
    <dbReference type="NCBI Taxonomy" id="8355"/>
    <lineage>
        <taxon>Eukaryota</taxon>
        <taxon>Metazoa</taxon>
        <taxon>Chordata</taxon>
        <taxon>Craniata</taxon>
        <taxon>Vertebrata</taxon>
        <taxon>Euteleostomi</taxon>
        <taxon>Amphibia</taxon>
        <taxon>Batrachia</taxon>
        <taxon>Anura</taxon>
        <taxon>Pipoidea</taxon>
        <taxon>Pipidae</taxon>
        <taxon>Xenopodinae</taxon>
        <taxon>Xenopus</taxon>
        <taxon>Xenopus</taxon>
    </lineage>
</organism>
<gene>
    <name evidence="1" type="ORF">XELAEV_18042139mg</name>
</gene>
<proteinExistence type="predicted"/>
<accession>A0A974C3M0</accession>
<reference evidence="2" key="1">
    <citation type="journal article" date="2016" name="Nature">
        <title>Genome evolution in the allotetraploid frog Xenopus laevis.</title>
        <authorList>
            <person name="Session A.M."/>
            <person name="Uno Y."/>
            <person name="Kwon T."/>
            <person name="Chapman J.A."/>
            <person name="Toyoda A."/>
            <person name="Takahashi S."/>
            <person name="Fukui A."/>
            <person name="Hikosaka A."/>
            <person name="Suzuki A."/>
            <person name="Kondo M."/>
            <person name="van Heeringen S.J."/>
            <person name="Quigley I."/>
            <person name="Heinz S."/>
            <person name="Ogino H."/>
            <person name="Ochi H."/>
            <person name="Hellsten U."/>
            <person name="Lyons J.B."/>
            <person name="Simakov O."/>
            <person name="Putnam N."/>
            <person name="Stites J."/>
            <person name="Kuroki Y."/>
            <person name="Tanaka T."/>
            <person name="Michiue T."/>
            <person name="Watanabe M."/>
            <person name="Bogdanovic O."/>
            <person name="Lister R."/>
            <person name="Georgiou G."/>
            <person name="Paranjpe S.S."/>
            <person name="van Kruijsbergen I."/>
            <person name="Shu S."/>
            <person name="Carlson J."/>
            <person name="Kinoshita T."/>
            <person name="Ohta Y."/>
            <person name="Mawaribuchi S."/>
            <person name="Jenkins J."/>
            <person name="Grimwood J."/>
            <person name="Schmutz J."/>
            <person name="Mitros T."/>
            <person name="Mozaffari S.V."/>
            <person name="Suzuki Y."/>
            <person name="Haramoto Y."/>
            <person name="Yamamoto T.S."/>
            <person name="Takagi C."/>
            <person name="Heald R."/>
            <person name="Miller K."/>
            <person name="Haudenschild C."/>
            <person name="Kitzman J."/>
            <person name="Nakayama T."/>
            <person name="Izutsu Y."/>
            <person name="Robert J."/>
            <person name="Fortriede J."/>
            <person name="Burns K."/>
            <person name="Lotay V."/>
            <person name="Karimi K."/>
            <person name="Yasuoka Y."/>
            <person name="Dichmann D.S."/>
            <person name="Flajnik M.F."/>
            <person name="Houston D.W."/>
            <person name="Shendure J."/>
            <person name="DuPasquier L."/>
            <person name="Vize P.D."/>
            <person name="Zorn A.M."/>
            <person name="Ito M."/>
            <person name="Marcotte E.M."/>
            <person name="Wallingford J.B."/>
            <person name="Ito Y."/>
            <person name="Asashima M."/>
            <person name="Ueno N."/>
            <person name="Matsuda Y."/>
            <person name="Veenstra G.J."/>
            <person name="Fujiyama A."/>
            <person name="Harland R.M."/>
            <person name="Taira M."/>
            <person name="Rokhsar D.S."/>
        </authorList>
    </citation>
    <scope>NUCLEOTIDE SEQUENCE [LARGE SCALE GENOMIC DNA]</scope>
    <source>
        <strain evidence="2">J</strain>
    </source>
</reference>
<evidence type="ECO:0000313" key="1">
    <source>
        <dbReference type="EMBL" id="OCT65889.1"/>
    </source>
</evidence>
<dbReference type="EMBL" id="CM004481">
    <property type="protein sequence ID" value="OCT65889.1"/>
    <property type="molecule type" value="Genomic_DNA"/>
</dbReference>
<evidence type="ECO:0000313" key="2">
    <source>
        <dbReference type="Proteomes" id="UP000694892"/>
    </source>
</evidence>
<name>A0A974C3M0_XENLA</name>
<sequence length="93" mass="10514">MLHFHTSNMFQLLHQCHYYHSHFYSVCFSGKEMAQFFTISSGFSHLGVPGKVCKATFLPAAPCGMKGYCALDCPSFIKSHPPMKARKIFQHPS</sequence>
<protein>
    <submittedName>
        <fullName evidence="1">Uncharacterized protein</fullName>
    </submittedName>
</protein>
<dbReference type="Proteomes" id="UP000694892">
    <property type="component" value="Chromosome 8S"/>
</dbReference>
<dbReference type="AlphaFoldDB" id="A0A974C3M0"/>